<dbReference type="Proteomes" id="UP000261360">
    <property type="component" value="Unplaced"/>
</dbReference>
<evidence type="ECO:0000313" key="1">
    <source>
        <dbReference type="Ensembl" id="ENSSLDP00000003390.1"/>
    </source>
</evidence>
<evidence type="ECO:0000313" key="2">
    <source>
        <dbReference type="Proteomes" id="UP000261360"/>
    </source>
</evidence>
<dbReference type="AlphaFoldDB" id="A0A3B4WHI5"/>
<proteinExistence type="predicted"/>
<reference evidence="1" key="1">
    <citation type="submission" date="2025-08" db="UniProtKB">
        <authorList>
            <consortium name="Ensembl"/>
        </authorList>
    </citation>
    <scope>IDENTIFICATION</scope>
</reference>
<keyword evidence="2" id="KW-1185">Reference proteome</keyword>
<name>A0A3B4WHI5_SERLL</name>
<protein>
    <submittedName>
        <fullName evidence="1">Uncharacterized protein</fullName>
    </submittedName>
</protein>
<dbReference type="STRING" id="1841481.ENSSLDP00000003390"/>
<dbReference type="GeneTree" id="ENSGT00940000177295"/>
<accession>A0A3B4WHI5</accession>
<organism evidence="1 2">
    <name type="scientific">Seriola lalandi dorsalis</name>
    <dbReference type="NCBI Taxonomy" id="1841481"/>
    <lineage>
        <taxon>Eukaryota</taxon>
        <taxon>Metazoa</taxon>
        <taxon>Chordata</taxon>
        <taxon>Craniata</taxon>
        <taxon>Vertebrata</taxon>
        <taxon>Euteleostomi</taxon>
        <taxon>Actinopterygii</taxon>
        <taxon>Neopterygii</taxon>
        <taxon>Teleostei</taxon>
        <taxon>Neoteleostei</taxon>
        <taxon>Acanthomorphata</taxon>
        <taxon>Carangaria</taxon>
        <taxon>Carangiformes</taxon>
        <taxon>Carangidae</taxon>
        <taxon>Seriola</taxon>
    </lineage>
</organism>
<reference evidence="1" key="2">
    <citation type="submission" date="2025-09" db="UniProtKB">
        <authorList>
            <consortium name="Ensembl"/>
        </authorList>
    </citation>
    <scope>IDENTIFICATION</scope>
</reference>
<dbReference type="Ensembl" id="ENSSLDT00000003508.1">
    <property type="protein sequence ID" value="ENSSLDP00000003390.1"/>
    <property type="gene ID" value="ENSSLDG00000002689.1"/>
</dbReference>
<sequence length="133" mass="15583">MILLCSHLNFLPSYFHVFSETQCSKEVRHIYTTRKPAVPARTDNPPLVMHTKRDYIKTTTLVPMKPQPTFVDTKKGHKQRLENSGLVPKYIKKKVFSYNRTHKRSLRNTTSERLSVPTVRCVHKFTAMNARKR</sequence>